<name>A0A8H3CQC9_9AGAM</name>
<dbReference type="Pfam" id="PF20414">
    <property type="entry name" value="DUF6698"/>
    <property type="match status" value="1"/>
</dbReference>
<feature type="compositionally biased region" description="Polar residues" evidence="1">
    <location>
        <begin position="15"/>
        <end position="29"/>
    </location>
</feature>
<feature type="compositionally biased region" description="Basic and acidic residues" evidence="1">
    <location>
        <begin position="301"/>
        <end position="311"/>
    </location>
</feature>
<accession>A0A8H3CQC9</accession>
<gene>
    <name evidence="2" type="ORF">RDB_LOCUS103249</name>
</gene>
<evidence type="ECO:0000313" key="2">
    <source>
        <dbReference type="EMBL" id="CAE6492647.1"/>
    </source>
</evidence>
<feature type="compositionally biased region" description="Acidic residues" evidence="1">
    <location>
        <begin position="282"/>
        <end position="293"/>
    </location>
</feature>
<comment type="caution">
    <text evidence="2">The sequence shown here is derived from an EMBL/GenBank/DDBJ whole genome shotgun (WGS) entry which is preliminary data.</text>
</comment>
<evidence type="ECO:0000256" key="1">
    <source>
        <dbReference type="SAM" id="MobiDB-lite"/>
    </source>
</evidence>
<reference evidence="2" key="1">
    <citation type="submission" date="2021-01" db="EMBL/GenBank/DDBJ databases">
        <authorList>
            <person name="Kaushik A."/>
        </authorList>
    </citation>
    <scope>NUCLEOTIDE SEQUENCE</scope>
    <source>
        <strain evidence="2">AG6-10EEA</strain>
    </source>
</reference>
<sequence length="311" mass="35103">MPPAPRTHPAPENNPPRSNVEEGNTSLDENASLEDWKNLALKYQVENTRYKQELTEKDRTIGELNARHGTKRRRREPSEPTVEDYKYEDGGKRCAVAYNLWVSPDLYVLETNHEYTEARRYLASKPEMQLQGERQDVFKSLPENCAAGLKELPHYQKVVFGACLFGPSAASNTPSEHRGGPKVLATKLGIKTVTPGAIAAAAVLTRWCISPDVEFQEVGPTMHIKWHSDYQQYKKLIHEGLRIERARYDSGEGVGPYTKLIAEWNSEFFPETREDEPWMREDGDEDHGGDDADITAALAEIHGDEHGNGDE</sequence>
<dbReference type="AlphaFoldDB" id="A0A8H3CQC9"/>
<protein>
    <submittedName>
        <fullName evidence="2">Uncharacterized protein</fullName>
    </submittedName>
</protein>
<feature type="region of interest" description="Disordered" evidence="1">
    <location>
        <begin position="271"/>
        <end position="311"/>
    </location>
</feature>
<dbReference type="Proteomes" id="UP000663853">
    <property type="component" value="Unassembled WGS sequence"/>
</dbReference>
<feature type="compositionally biased region" description="Pro residues" evidence="1">
    <location>
        <begin position="1"/>
        <end position="14"/>
    </location>
</feature>
<feature type="region of interest" description="Disordered" evidence="1">
    <location>
        <begin position="63"/>
        <end position="84"/>
    </location>
</feature>
<feature type="compositionally biased region" description="Basic and acidic residues" evidence="1">
    <location>
        <begin position="271"/>
        <end position="281"/>
    </location>
</feature>
<proteinExistence type="predicted"/>
<dbReference type="InterPro" id="IPR046521">
    <property type="entry name" value="DUF6698"/>
</dbReference>
<feature type="region of interest" description="Disordered" evidence="1">
    <location>
        <begin position="1"/>
        <end position="32"/>
    </location>
</feature>
<dbReference type="EMBL" id="CAJMXA010003247">
    <property type="protein sequence ID" value="CAE6492647.1"/>
    <property type="molecule type" value="Genomic_DNA"/>
</dbReference>
<organism evidence="2 3">
    <name type="scientific">Rhizoctonia solani</name>
    <dbReference type="NCBI Taxonomy" id="456999"/>
    <lineage>
        <taxon>Eukaryota</taxon>
        <taxon>Fungi</taxon>
        <taxon>Dikarya</taxon>
        <taxon>Basidiomycota</taxon>
        <taxon>Agaricomycotina</taxon>
        <taxon>Agaricomycetes</taxon>
        <taxon>Cantharellales</taxon>
        <taxon>Ceratobasidiaceae</taxon>
        <taxon>Rhizoctonia</taxon>
    </lineage>
</organism>
<evidence type="ECO:0000313" key="3">
    <source>
        <dbReference type="Proteomes" id="UP000663853"/>
    </source>
</evidence>